<accession>A0A2A2SKP1</accession>
<dbReference type="OrthoDB" id="7427936at2"/>
<evidence type="ECO:0000256" key="3">
    <source>
        <dbReference type="SAM" id="MobiDB-lite"/>
    </source>
</evidence>
<feature type="chain" id="PRO_5012923433" evidence="4">
    <location>
        <begin position="21"/>
        <end position="221"/>
    </location>
</feature>
<feature type="region of interest" description="Disordered" evidence="3">
    <location>
        <begin position="185"/>
        <end position="221"/>
    </location>
</feature>
<reference evidence="6" key="1">
    <citation type="submission" date="2017-09" db="EMBL/GenBank/DDBJ databases">
        <authorList>
            <person name="Feng G."/>
            <person name="Zhu H."/>
        </authorList>
    </citation>
    <scope>NUCLEOTIDE SEQUENCE [LARGE SCALE GENOMIC DNA]</scope>
    <source>
        <strain evidence="6">1PNM-20</strain>
    </source>
</reference>
<dbReference type="SUPFAM" id="SSF111384">
    <property type="entry name" value="OmpH-like"/>
    <property type="match status" value="1"/>
</dbReference>
<evidence type="ECO:0000313" key="5">
    <source>
        <dbReference type="EMBL" id="PAX09795.1"/>
    </source>
</evidence>
<protein>
    <submittedName>
        <fullName evidence="5">Outer membrane family protein</fullName>
    </submittedName>
</protein>
<sequence>MMTSKNLMLAAAFVAPAAVAAPAQAQVAGIAIADAEGAIQRSRAFQTAVQQIQTQYKTQLDQANTRRQALQNELQPLITAYQNATRAPNATQASVAPAAQALQTRERAAQQELARLTEPAQRAQAYVVEQIARQLNTAVQNAVKTRNVQLLLTPQAALFAQPAADLTPAIVTELDRLVPSVGITPPAGWQPGQAGQQAAAPAATTPAPAQPASNQRRNQGR</sequence>
<proteinExistence type="inferred from homology"/>
<dbReference type="EMBL" id="NSLI01000001">
    <property type="protein sequence ID" value="PAX09795.1"/>
    <property type="molecule type" value="Genomic_DNA"/>
</dbReference>
<gene>
    <name evidence="5" type="ORF">CKY28_02230</name>
</gene>
<keyword evidence="2 4" id="KW-0732">Signal</keyword>
<dbReference type="GO" id="GO:0005829">
    <property type="term" value="C:cytosol"/>
    <property type="evidence" value="ECO:0007669"/>
    <property type="project" value="TreeGrafter"/>
</dbReference>
<evidence type="ECO:0000313" key="6">
    <source>
        <dbReference type="Proteomes" id="UP000218151"/>
    </source>
</evidence>
<evidence type="ECO:0000256" key="1">
    <source>
        <dbReference type="ARBA" id="ARBA00009091"/>
    </source>
</evidence>
<dbReference type="InterPro" id="IPR005632">
    <property type="entry name" value="Chaperone_Skp"/>
</dbReference>
<name>A0A2A2SKP1_9SPHN</name>
<dbReference type="PANTHER" id="PTHR35089:SF1">
    <property type="entry name" value="CHAPERONE PROTEIN SKP"/>
    <property type="match status" value="1"/>
</dbReference>
<keyword evidence="6" id="KW-1185">Reference proteome</keyword>
<dbReference type="GO" id="GO:0051082">
    <property type="term" value="F:unfolded protein binding"/>
    <property type="evidence" value="ECO:0007669"/>
    <property type="project" value="InterPro"/>
</dbReference>
<feature type="compositionally biased region" description="Low complexity" evidence="3">
    <location>
        <begin position="185"/>
        <end position="212"/>
    </location>
</feature>
<comment type="similarity">
    <text evidence="1">Belongs to the Skp family.</text>
</comment>
<dbReference type="GO" id="GO:0050821">
    <property type="term" value="P:protein stabilization"/>
    <property type="evidence" value="ECO:0007669"/>
    <property type="project" value="TreeGrafter"/>
</dbReference>
<dbReference type="AlphaFoldDB" id="A0A2A2SKP1"/>
<feature type="signal peptide" evidence="4">
    <location>
        <begin position="1"/>
        <end position="20"/>
    </location>
</feature>
<dbReference type="Gene3D" id="3.30.910.20">
    <property type="entry name" value="Skp domain"/>
    <property type="match status" value="1"/>
</dbReference>
<organism evidence="5 6">
    <name type="scientific">Sphingomonas lenta</name>
    <dbReference type="NCBI Taxonomy" id="1141887"/>
    <lineage>
        <taxon>Bacteria</taxon>
        <taxon>Pseudomonadati</taxon>
        <taxon>Pseudomonadota</taxon>
        <taxon>Alphaproteobacteria</taxon>
        <taxon>Sphingomonadales</taxon>
        <taxon>Sphingomonadaceae</taxon>
        <taxon>Sphingomonas</taxon>
    </lineage>
</organism>
<evidence type="ECO:0000256" key="4">
    <source>
        <dbReference type="SAM" id="SignalP"/>
    </source>
</evidence>
<dbReference type="Proteomes" id="UP000218151">
    <property type="component" value="Unassembled WGS sequence"/>
</dbReference>
<dbReference type="PANTHER" id="PTHR35089">
    <property type="entry name" value="CHAPERONE PROTEIN SKP"/>
    <property type="match status" value="1"/>
</dbReference>
<dbReference type="Pfam" id="PF03938">
    <property type="entry name" value="OmpH"/>
    <property type="match status" value="1"/>
</dbReference>
<evidence type="ECO:0000256" key="2">
    <source>
        <dbReference type="ARBA" id="ARBA00022729"/>
    </source>
</evidence>
<comment type="caution">
    <text evidence="5">The sequence shown here is derived from an EMBL/GenBank/DDBJ whole genome shotgun (WGS) entry which is preliminary data.</text>
</comment>
<dbReference type="SMART" id="SM00935">
    <property type="entry name" value="OmpH"/>
    <property type="match status" value="1"/>
</dbReference>
<dbReference type="InterPro" id="IPR024930">
    <property type="entry name" value="Skp_dom_sf"/>
</dbReference>